<sequence length="75" mass="8389">MAFVMVKCCFDSEIPLPDFVESVIQKCTDPGCIAELRQPTVANVVVDVAQHFAPVTSGSWTTYFQSIHRKNTLNR</sequence>
<evidence type="ECO:0000313" key="2">
    <source>
        <dbReference type="Proteomes" id="UP001153148"/>
    </source>
</evidence>
<reference evidence="1" key="1">
    <citation type="submission" date="2021-03" db="EMBL/GenBank/DDBJ databases">
        <authorList>
            <person name="Tran Van P."/>
        </authorList>
    </citation>
    <scope>NUCLEOTIDE SEQUENCE</scope>
</reference>
<evidence type="ECO:0000313" key="1">
    <source>
        <dbReference type="EMBL" id="CAG2062093.1"/>
    </source>
</evidence>
<proteinExistence type="predicted"/>
<dbReference type="EMBL" id="CAJPIN010018583">
    <property type="protein sequence ID" value="CAG2062093.1"/>
    <property type="molecule type" value="Genomic_DNA"/>
</dbReference>
<keyword evidence="2" id="KW-1185">Reference proteome</keyword>
<accession>A0ABN7P2I4</accession>
<gene>
    <name evidence="1" type="ORF">TPAB3V08_LOCUS9046</name>
</gene>
<dbReference type="Proteomes" id="UP001153148">
    <property type="component" value="Unassembled WGS sequence"/>
</dbReference>
<organism evidence="1 2">
    <name type="scientific">Timema podura</name>
    <name type="common">Walking stick</name>
    <dbReference type="NCBI Taxonomy" id="61482"/>
    <lineage>
        <taxon>Eukaryota</taxon>
        <taxon>Metazoa</taxon>
        <taxon>Ecdysozoa</taxon>
        <taxon>Arthropoda</taxon>
        <taxon>Hexapoda</taxon>
        <taxon>Insecta</taxon>
        <taxon>Pterygota</taxon>
        <taxon>Neoptera</taxon>
        <taxon>Polyneoptera</taxon>
        <taxon>Phasmatodea</taxon>
        <taxon>Timematodea</taxon>
        <taxon>Timematoidea</taxon>
        <taxon>Timematidae</taxon>
        <taxon>Timema</taxon>
    </lineage>
</organism>
<protein>
    <submittedName>
        <fullName evidence="1">Uncharacterized protein</fullName>
    </submittedName>
</protein>
<comment type="caution">
    <text evidence="1">The sequence shown here is derived from an EMBL/GenBank/DDBJ whole genome shotgun (WGS) entry which is preliminary data.</text>
</comment>
<name>A0ABN7P2I4_TIMPD</name>